<accession>A0A172TA57</accession>
<organism evidence="1 2">
    <name type="scientific">Deinococcus puniceus</name>
    <dbReference type="NCBI Taxonomy" id="1182568"/>
    <lineage>
        <taxon>Bacteria</taxon>
        <taxon>Thermotogati</taxon>
        <taxon>Deinococcota</taxon>
        <taxon>Deinococci</taxon>
        <taxon>Deinococcales</taxon>
        <taxon>Deinococcaceae</taxon>
        <taxon>Deinococcus</taxon>
    </lineage>
</organism>
<dbReference type="STRING" id="1182568.SU48_07855"/>
<dbReference type="KEGG" id="dpu:SU48_07855"/>
<sequence>MTDSAPTPSIVLTAQQWQIFLESLYERGDKLDLREEGGVYHPRKEKVDAYVFSGHAEALRSEEVDGDIWGTLEDIEETADSEEEAWAKIVAFYLGRGCVLMEVLPEEAGEMPEQWLISEPLARRLGLLATA</sequence>
<evidence type="ECO:0000313" key="2">
    <source>
        <dbReference type="Proteomes" id="UP000077363"/>
    </source>
</evidence>
<keyword evidence="2" id="KW-1185">Reference proteome</keyword>
<reference evidence="1 2" key="1">
    <citation type="submission" date="2015-01" db="EMBL/GenBank/DDBJ databases">
        <title>Deinococcus puniceus/DY1/ whole genome sequencing.</title>
        <authorList>
            <person name="Kim M.K."/>
            <person name="Srinivasan S."/>
            <person name="Lee J.-J."/>
        </authorList>
    </citation>
    <scope>NUCLEOTIDE SEQUENCE [LARGE SCALE GENOMIC DNA]</scope>
    <source>
        <strain evidence="1 2">DY1</strain>
    </source>
</reference>
<dbReference type="EMBL" id="CP011387">
    <property type="protein sequence ID" value="ANE43693.1"/>
    <property type="molecule type" value="Genomic_DNA"/>
</dbReference>
<dbReference type="Proteomes" id="UP000077363">
    <property type="component" value="Chromosome"/>
</dbReference>
<name>A0A172TA57_9DEIO</name>
<dbReference type="OrthoDB" id="72491at2"/>
<protein>
    <submittedName>
        <fullName evidence="1">Uncharacterized protein</fullName>
    </submittedName>
</protein>
<dbReference type="AlphaFoldDB" id="A0A172TA57"/>
<gene>
    <name evidence="1" type="ORF">SU48_07855</name>
</gene>
<evidence type="ECO:0000313" key="1">
    <source>
        <dbReference type="EMBL" id="ANE43693.1"/>
    </source>
</evidence>
<proteinExistence type="predicted"/>
<dbReference type="PATRIC" id="fig|1182568.3.peg.1632"/>
<dbReference type="RefSeq" id="WP_064014763.1">
    <property type="nucleotide sequence ID" value="NZ_CP011387.1"/>
</dbReference>